<keyword evidence="2" id="KW-1133">Transmembrane helix</keyword>
<dbReference type="EMBL" id="ML122329">
    <property type="protein sequence ID" value="RPD53134.1"/>
    <property type="molecule type" value="Genomic_DNA"/>
</dbReference>
<reference evidence="3" key="1">
    <citation type="journal article" date="2018" name="Genome Biol. Evol.">
        <title>Genomics and development of Lentinus tigrinus, a white-rot wood-decaying mushroom with dimorphic fruiting bodies.</title>
        <authorList>
            <person name="Wu B."/>
            <person name="Xu Z."/>
            <person name="Knudson A."/>
            <person name="Carlson A."/>
            <person name="Chen N."/>
            <person name="Kovaka S."/>
            <person name="LaButti K."/>
            <person name="Lipzen A."/>
            <person name="Pennachio C."/>
            <person name="Riley R."/>
            <person name="Schakwitz W."/>
            <person name="Umezawa K."/>
            <person name="Ohm R.A."/>
            <person name="Grigoriev I.V."/>
            <person name="Nagy L.G."/>
            <person name="Gibbons J."/>
            <person name="Hibbett D."/>
        </authorList>
    </citation>
    <scope>NUCLEOTIDE SEQUENCE [LARGE SCALE GENOMIC DNA]</scope>
    <source>
        <strain evidence="3">ALCF2SS1-6</strain>
    </source>
</reference>
<evidence type="ECO:0000313" key="4">
    <source>
        <dbReference type="Proteomes" id="UP000313359"/>
    </source>
</evidence>
<keyword evidence="4" id="KW-1185">Reference proteome</keyword>
<feature type="transmembrane region" description="Helical" evidence="2">
    <location>
        <begin position="139"/>
        <end position="162"/>
    </location>
</feature>
<feature type="transmembrane region" description="Helical" evidence="2">
    <location>
        <begin position="182"/>
        <end position="202"/>
    </location>
</feature>
<evidence type="ECO:0000313" key="3">
    <source>
        <dbReference type="EMBL" id="RPD53134.1"/>
    </source>
</evidence>
<dbReference type="Proteomes" id="UP000313359">
    <property type="component" value="Unassembled WGS sequence"/>
</dbReference>
<name>A0A5C2RP78_9APHY</name>
<keyword evidence="2" id="KW-0812">Transmembrane</keyword>
<feature type="compositionally biased region" description="Basic and acidic residues" evidence="1">
    <location>
        <begin position="1"/>
        <end position="15"/>
    </location>
</feature>
<feature type="transmembrane region" description="Helical" evidence="2">
    <location>
        <begin position="102"/>
        <end position="127"/>
    </location>
</feature>
<gene>
    <name evidence="3" type="ORF">L227DRAFT_617264</name>
</gene>
<dbReference type="AlphaFoldDB" id="A0A5C2RP78"/>
<sequence>MSSKDDSLFDWDKSPSPKGSRFSITSDELDVPECHYEKSHTPATPGSLMPILLGPLSLLIVAFSVLVSFGVAVVSVLLGGTLLKYKAEVALLQDGHHITSAFAQVVALGCGVVNGGGCVLALLVAWLLNNARRAWARVFFCLVVGVTAVASAFVTVVGLFFLPGHLGPDGLSMMQALKAGPLGFGIVAVGVGLLCLPLYLCLRGRMEPV</sequence>
<evidence type="ECO:0000256" key="1">
    <source>
        <dbReference type="SAM" id="MobiDB-lite"/>
    </source>
</evidence>
<accession>A0A5C2RP78</accession>
<feature type="region of interest" description="Disordered" evidence="1">
    <location>
        <begin position="1"/>
        <end position="24"/>
    </location>
</feature>
<evidence type="ECO:0000256" key="2">
    <source>
        <dbReference type="SAM" id="Phobius"/>
    </source>
</evidence>
<organism evidence="3 4">
    <name type="scientific">Lentinus tigrinus ALCF2SS1-6</name>
    <dbReference type="NCBI Taxonomy" id="1328759"/>
    <lineage>
        <taxon>Eukaryota</taxon>
        <taxon>Fungi</taxon>
        <taxon>Dikarya</taxon>
        <taxon>Basidiomycota</taxon>
        <taxon>Agaricomycotina</taxon>
        <taxon>Agaricomycetes</taxon>
        <taxon>Polyporales</taxon>
        <taxon>Polyporaceae</taxon>
        <taxon>Lentinus</taxon>
    </lineage>
</organism>
<keyword evidence="2" id="KW-0472">Membrane</keyword>
<feature type="transmembrane region" description="Helical" evidence="2">
    <location>
        <begin position="56"/>
        <end position="82"/>
    </location>
</feature>
<protein>
    <submittedName>
        <fullName evidence="3">Uncharacterized protein</fullName>
    </submittedName>
</protein>
<proteinExistence type="predicted"/>